<dbReference type="InterPro" id="IPR024996">
    <property type="entry name" value="RNaseH_pPIWI_RE"/>
</dbReference>
<protein>
    <submittedName>
        <fullName evidence="3">RNaseH domain-containing protein</fullName>
    </submittedName>
</protein>
<proteinExistence type="predicted"/>
<keyword evidence="4" id="KW-1185">Reference proteome</keyword>
<feature type="region of interest" description="Disordered" evidence="1">
    <location>
        <begin position="94"/>
        <end position="123"/>
    </location>
</feature>
<organism evidence="3 4">
    <name type="scientific">Streptomyces huasconensis</name>
    <dbReference type="NCBI Taxonomy" id="1854574"/>
    <lineage>
        <taxon>Bacteria</taxon>
        <taxon>Bacillati</taxon>
        <taxon>Actinomycetota</taxon>
        <taxon>Actinomycetes</taxon>
        <taxon>Kitasatosporales</taxon>
        <taxon>Streptomycetaceae</taxon>
        <taxon>Streptomyces</taxon>
    </lineage>
</organism>
<dbReference type="Proteomes" id="UP001553843">
    <property type="component" value="Unassembled WGS sequence"/>
</dbReference>
<evidence type="ECO:0000313" key="3">
    <source>
        <dbReference type="EMBL" id="MEW2365681.1"/>
    </source>
</evidence>
<name>A0ABV3M1W0_9ACTN</name>
<dbReference type="Pfam" id="PF13032">
    <property type="entry name" value="RNaseH_pPIWI_RE"/>
    <property type="match status" value="1"/>
</dbReference>
<sequence length="123" mass="13433">MIAPSPRRPVAHDRLEQHPPWEHYALAQSNVHAANHPLPTENGDGEIQRWAQAGEDVRPALLELRNELDGLPHALMIGGHVGRRIWPGLHRTSRASEEIPATRASGSSQPDCPRPGTRSASSA</sequence>
<evidence type="ECO:0000259" key="2">
    <source>
        <dbReference type="Pfam" id="PF13032"/>
    </source>
</evidence>
<reference evidence="3 4" key="1">
    <citation type="submission" date="2024-06" db="EMBL/GenBank/DDBJ databases">
        <title>The Natural Products Discovery Center: Release of the First 8490 Sequenced Strains for Exploring Actinobacteria Biosynthetic Diversity.</title>
        <authorList>
            <person name="Kalkreuter E."/>
            <person name="Kautsar S.A."/>
            <person name="Yang D."/>
            <person name="Bader C.D."/>
            <person name="Teijaro C.N."/>
            <person name="Fluegel L."/>
            <person name="Davis C.M."/>
            <person name="Simpson J.R."/>
            <person name="Lauterbach L."/>
            <person name="Steele A.D."/>
            <person name="Gui C."/>
            <person name="Meng S."/>
            <person name="Li G."/>
            <person name="Viehrig K."/>
            <person name="Ye F."/>
            <person name="Su P."/>
            <person name="Kiefer A.F."/>
            <person name="Nichols A."/>
            <person name="Cepeda A.J."/>
            <person name="Yan W."/>
            <person name="Fan B."/>
            <person name="Jiang Y."/>
            <person name="Adhikari A."/>
            <person name="Zheng C.-J."/>
            <person name="Schuster L."/>
            <person name="Cowan T.M."/>
            <person name="Smanski M.J."/>
            <person name="Chevrette M.G."/>
            <person name="De Carvalho L.P.S."/>
            <person name="Shen B."/>
        </authorList>
    </citation>
    <scope>NUCLEOTIDE SEQUENCE [LARGE SCALE GENOMIC DNA]</scope>
    <source>
        <strain evidence="3 4">NPDC047833</strain>
    </source>
</reference>
<feature type="compositionally biased region" description="Basic and acidic residues" evidence="1">
    <location>
        <begin position="10"/>
        <end position="21"/>
    </location>
</feature>
<feature type="region of interest" description="Disordered" evidence="1">
    <location>
        <begin position="1"/>
        <end position="45"/>
    </location>
</feature>
<accession>A0ABV3M1W0</accession>
<feature type="domain" description="pPIWI-RE RNaseH" evidence="2">
    <location>
        <begin position="17"/>
        <end position="101"/>
    </location>
</feature>
<comment type="caution">
    <text evidence="3">The sequence shown here is derived from an EMBL/GenBank/DDBJ whole genome shotgun (WGS) entry which is preliminary data.</text>
</comment>
<evidence type="ECO:0000256" key="1">
    <source>
        <dbReference type="SAM" id="MobiDB-lite"/>
    </source>
</evidence>
<gene>
    <name evidence="3" type="ORF">AB0887_27490</name>
</gene>
<dbReference type="EMBL" id="JBEYRS010000012">
    <property type="protein sequence ID" value="MEW2365681.1"/>
    <property type="molecule type" value="Genomic_DNA"/>
</dbReference>
<evidence type="ECO:0000313" key="4">
    <source>
        <dbReference type="Proteomes" id="UP001553843"/>
    </source>
</evidence>